<dbReference type="PROSITE" id="PS50002">
    <property type="entry name" value="SH3"/>
    <property type="match status" value="1"/>
</dbReference>
<evidence type="ECO:0000256" key="3">
    <source>
        <dbReference type="SAM" id="MobiDB-lite"/>
    </source>
</evidence>
<feature type="region of interest" description="Disordered" evidence="3">
    <location>
        <begin position="375"/>
        <end position="394"/>
    </location>
</feature>
<evidence type="ECO:0000313" key="7">
    <source>
        <dbReference type="Proteomes" id="UP000269221"/>
    </source>
</evidence>
<dbReference type="InterPro" id="IPR001452">
    <property type="entry name" value="SH3_domain"/>
</dbReference>
<dbReference type="SMART" id="SM00326">
    <property type="entry name" value="SH3"/>
    <property type="match status" value="2"/>
</dbReference>
<dbReference type="SUPFAM" id="SSF50044">
    <property type="entry name" value="SH3-domain"/>
    <property type="match status" value="2"/>
</dbReference>
<proteinExistence type="predicted"/>
<dbReference type="Gene3D" id="3.30.1520.10">
    <property type="entry name" value="Phox-like domain"/>
    <property type="match status" value="1"/>
</dbReference>
<evidence type="ECO:0000313" key="6">
    <source>
        <dbReference type="EMBL" id="RMC17526.1"/>
    </source>
</evidence>
<reference evidence="6 7" key="1">
    <citation type="submission" date="2018-07" db="EMBL/GenBank/DDBJ databases">
        <title>A high quality draft genome assembly of the barn swallow (H. rustica rustica).</title>
        <authorList>
            <person name="Formenti G."/>
            <person name="Chiara M."/>
            <person name="Poveda L."/>
            <person name="Francoijs K.-J."/>
            <person name="Bonisoli-Alquati A."/>
            <person name="Canova L."/>
            <person name="Gianfranceschi L."/>
            <person name="Horner D.S."/>
            <person name="Saino N."/>
        </authorList>
    </citation>
    <scope>NUCLEOTIDE SEQUENCE [LARGE SCALE GENOMIC DNA]</scope>
    <source>
        <strain evidence="6">Chelidonia</strain>
        <tissue evidence="6">Blood</tissue>
    </source>
</reference>
<feature type="region of interest" description="Disordered" evidence="3">
    <location>
        <begin position="308"/>
        <end position="358"/>
    </location>
</feature>
<dbReference type="GO" id="GO:0035091">
    <property type="term" value="F:phosphatidylinositol binding"/>
    <property type="evidence" value="ECO:0007669"/>
    <property type="project" value="InterPro"/>
</dbReference>
<dbReference type="PRINTS" id="PR00498">
    <property type="entry name" value="P47PHOX"/>
</dbReference>
<dbReference type="EMBL" id="QRBI01000098">
    <property type="protein sequence ID" value="RMC17526.1"/>
    <property type="molecule type" value="Genomic_DNA"/>
</dbReference>
<keyword evidence="7" id="KW-1185">Reference proteome</keyword>
<dbReference type="PANTHER" id="PTHR15706">
    <property type="entry name" value="SH3 MULTIPLE DOMAIN"/>
    <property type="match status" value="1"/>
</dbReference>
<dbReference type="InterPro" id="IPR001683">
    <property type="entry name" value="PX_dom"/>
</dbReference>
<dbReference type="FunFam" id="3.30.1520.10:FF:000040">
    <property type="entry name" value="NADPH oxidase organizer 1"/>
    <property type="match status" value="1"/>
</dbReference>
<evidence type="ECO:0000256" key="1">
    <source>
        <dbReference type="ARBA" id="ARBA00022443"/>
    </source>
</evidence>
<comment type="caution">
    <text evidence="6">The sequence shown here is derived from an EMBL/GenBank/DDBJ whole genome shotgun (WGS) entry which is preliminary data.</text>
</comment>
<keyword evidence="1 2" id="KW-0728">SH3 domain</keyword>
<dbReference type="InterPro" id="IPR051228">
    <property type="entry name" value="NADPH_Oxidase/PX-Domain"/>
</dbReference>
<dbReference type="SUPFAM" id="SSF64268">
    <property type="entry name" value="PX domain"/>
    <property type="match status" value="1"/>
</dbReference>
<organism evidence="6 7">
    <name type="scientific">Hirundo rustica rustica</name>
    <dbReference type="NCBI Taxonomy" id="333673"/>
    <lineage>
        <taxon>Eukaryota</taxon>
        <taxon>Metazoa</taxon>
        <taxon>Chordata</taxon>
        <taxon>Craniata</taxon>
        <taxon>Vertebrata</taxon>
        <taxon>Euteleostomi</taxon>
        <taxon>Archelosauria</taxon>
        <taxon>Archosauria</taxon>
        <taxon>Dinosauria</taxon>
        <taxon>Saurischia</taxon>
        <taxon>Theropoda</taxon>
        <taxon>Coelurosauria</taxon>
        <taxon>Aves</taxon>
        <taxon>Neognathae</taxon>
        <taxon>Neoaves</taxon>
        <taxon>Telluraves</taxon>
        <taxon>Australaves</taxon>
        <taxon>Passeriformes</taxon>
        <taxon>Sylvioidea</taxon>
        <taxon>Hirundinidae</taxon>
        <taxon>Hirundo</taxon>
    </lineage>
</organism>
<dbReference type="GO" id="GO:0042554">
    <property type="term" value="P:superoxide anion generation"/>
    <property type="evidence" value="ECO:0007669"/>
    <property type="project" value="TreeGrafter"/>
</dbReference>
<dbReference type="GO" id="GO:0016176">
    <property type="term" value="F:superoxide-generating NADPH oxidase activator activity"/>
    <property type="evidence" value="ECO:0007669"/>
    <property type="project" value="InterPro"/>
</dbReference>
<name>A0A3M0KXJ0_HIRRU</name>
<feature type="domain" description="SH3" evidence="4">
    <location>
        <begin position="154"/>
        <end position="216"/>
    </location>
</feature>
<dbReference type="PANTHER" id="PTHR15706:SF10">
    <property type="entry name" value="NADPH OXIDASE ORGANIZER 1"/>
    <property type="match status" value="1"/>
</dbReference>
<dbReference type="STRING" id="333673.A0A3M0KXJ0"/>
<dbReference type="Gene3D" id="2.30.30.40">
    <property type="entry name" value="SH3 Domains"/>
    <property type="match status" value="2"/>
</dbReference>
<dbReference type="InterPro" id="IPR036871">
    <property type="entry name" value="PX_dom_sf"/>
</dbReference>
<dbReference type="GO" id="GO:0005737">
    <property type="term" value="C:cytoplasm"/>
    <property type="evidence" value="ECO:0007669"/>
    <property type="project" value="InterPro"/>
</dbReference>
<gene>
    <name evidence="6" type="ORF">DUI87_05189</name>
</gene>
<dbReference type="Pfam" id="PF00787">
    <property type="entry name" value="PX"/>
    <property type="match status" value="1"/>
</dbReference>
<dbReference type="FunFam" id="2.30.30.40:FF:000233">
    <property type="entry name" value="NADPH oxidase organizer 1"/>
    <property type="match status" value="1"/>
</dbReference>
<feature type="domain" description="PX" evidence="5">
    <location>
        <begin position="1"/>
        <end position="123"/>
    </location>
</feature>
<protein>
    <recommendedName>
        <fullName evidence="8">NADPH oxidase organizer 1</fullName>
    </recommendedName>
</protein>
<evidence type="ECO:0000259" key="4">
    <source>
        <dbReference type="PROSITE" id="PS50002"/>
    </source>
</evidence>
<evidence type="ECO:0008006" key="8">
    <source>
        <dbReference type="Google" id="ProtNLM"/>
    </source>
</evidence>
<evidence type="ECO:0000259" key="5">
    <source>
        <dbReference type="PROSITE" id="PS50195"/>
    </source>
</evidence>
<dbReference type="InterPro" id="IPR036028">
    <property type="entry name" value="SH3-like_dom_sf"/>
</dbReference>
<sequence length="394" mass="44279">MSCNRYPVDVKAVGFMQCRKQKNYMMFVSWSDQNDILIYRTFEDFKKFHKELKRKFPTENGSLRSLPRFKGITMQQRKVGKLNRCLEILKLLETYSRELLKTDVKISRGEEVNQFFKAQTQDLDPSFPENSVVIMPSVFRREKSPQPLSITLPQASQSYRCIEAFETKDTKNKPFTVAQKEIVEVLIKDMTGWWLVENADKQIAWFPASYLEELDACEDIQNAFSSDEEGSLYFVVQAYEAQKADELSLNQGVVVEVLRRSHNGWWQIRASSTPQLDSDSSSLSSGSSGPGDARLAWEHDLCRSLPEVEQASGSPAPSRGSKSPPLRNRNDSGFVESSAAELGSSPADPGLAAGVPKVPARPSAHEILQRCSTVTKRAVQRSALPPALPVPSRH</sequence>
<dbReference type="InterPro" id="IPR001655">
    <property type="entry name" value="P47PHOX"/>
</dbReference>
<dbReference type="Pfam" id="PF00018">
    <property type="entry name" value="SH3_1"/>
    <property type="match status" value="1"/>
</dbReference>
<evidence type="ECO:0000256" key="2">
    <source>
        <dbReference type="PROSITE-ProRule" id="PRU00192"/>
    </source>
</evidence>
<dbReference type="PROSITE" id="PS50195">
    <property type="entry name" value="PX"/>
    <property type="match status" value="1"/>
</dbReference>
<dbReference type="OrthoDB" id="10255964at2759"/>
<dbReference type="Proteomes" id="UP000269221">
    <property type="component" value="Unassembled WGS sequence"/>
</dbReference>
<feature type="region of interest" description="Disordered" evidence="3">
    <location>
        <begin position="273"/>
        <end position="292"/>
    </location>
</feature>
<accession>A0A3M0KXJ0</accession>
<dbReference type="AlphaFoldDB" id="A0A3M0KXJ0"/>